<proteinExistence type="predicted"/>
<dbReference type="RefSeq" id="WP_340286587.1">
    <property type="nucleotide sequence ID" value="NZ_JBBJUP010000003.1"/>
</dbReference>
<organism evidence="2 3">
    <name type="scientific">Pseudonocardia spirodelae</name>
    <dbReference type="NCBI Taxonomy" id="3133431"/>
    <lineage>
        <taxon>Bacteria</taxon>
        <taxon>Bacillati</taxon>
        <taxon>Actinomycetota</taxon>
        <taxon>Actinomycetes</taxon>
        <taxon>Pseudonocardiales</taxon>
        <taxon>Pseudonocardiaceae</taxon>
        <taxon>Pseudonocardia</taxon>
    </lineage>
</organism>
<evidence type="ECO:0000313" key="3">
    <source>
        <dbReference type="Proteomes" id="UP001364211"/>
    </source>
</evidence>
<reference evidence="2 3" key="1">
    <citation type="submission" date="2024-03" db="EMBL/GenBank/DDBJ databases">
        <title>Draft genome sequence of Pseudonocardia sp. DW16-2.</title>
        <authorList>
            <person name="Duangmal K."/>
        </authorList>
    </citation>
    <scope>NUCLEOTIDE SEQUENCE [LARGE SCALE GENOMIC DNA]</scope>
    <source>
        <strain evidence="2 3">DW16-2</strain>
    </source>
</reference>
<evidence type="ECO:0000256" key="1">
    <source>
        <dbReference type="SAM" id="MobiDB-lite"/>
    </source>
</evidence>
<evidence type="ECO:0000313" key="2">
    <source>
        <dbReference type="EMBL" id="MEJ8278367.1"/>
    </source>
</evidence>
<name>A0ABU8T339_9PSEU</name>
<feature type="region of interest" description="Disordered" evidence="1">
    <location>
        <begin position="50"/>
        <end position="70"/>
    </location>
</feature>
<accession>A0ABU8T339</accession>
<gene>
    <name evidence="2" type="ORF">WJX68_05445</name>
</gene>
<protein>
    <submittedName>
        <fullName evidence="2">Uncharacterized protein</fullName>
    </submittedName>
</protein>
<keyword evidence="3" id="KW-1185">Reference proteome</keyword>
<comment type="caution">
    <text evidence="2">The sequence shown here is derived from an EMBL/GenBank/DDBJ whole genome shotgun (WGS) entry which is preliminary data.</text>
</comment>
<dbReference type="EMBL" id="JBBJUP010000003">
    <property type="protein sequence ID" value="MEJ8278367.1"/>
    <property type="molecule type" value="Genomic_DNA"/>
</dbReference>
<sequence length="70" mass="7349">MNDPAHEDETLSLTITGRSGSWVVSGVLGDEPVEPRAMDDEALGEVLSLVVPEEDRPPAPADPPSGRRAG</sequence>
<dbReference type="Proteomes" id="UP001364211">
    <property type="component" value="Unassembled WGS sequence"/>
</dbReference>